<evidence type="ECO:0000313" key="3">
    <source>
        <dbReference type="Proteomes" id="UP001046870"/>
    </source>
</evidence>
<sequence length="153" mass="16961">MTEPLTQSLRRSRRCACSPPESITGSSSSSSRRLPEPPRCCSLHRDGKGIYNPPRLPAKSCDPRGRQERPAAWGGLAHARVLTPDRRTRERRGIWRRKPEARGRLTLQPGRWETASRCLARAPLPHPPPSPQPRGACLLSAPSRLGSRLSTGH</sequence>
<evidence type="ECO:0000313" key="2">
    <source>
        <dbReference type="EMBL" id="KAG7473296.1"/>
    </source>
</evidence>
<feature type="region of interest" description="Disordered" evidence="1">
    <location>
        <begin position="1"/>
        <end position="72"/>
    </location>
</feature>
<keyword evidence="3" id="KW-1185">Reference proteome</keyword>
<organism evidence="2 3">
    <name type="scientific">Megalops atlanticus</name>
    <name type="common">Tarpon</name>
    <name type="synonym">Clupea gigantea</name>
    <dbReference type="NCBI Taxonomy" id="7932"/>
    <lineage>
        <taxon>Eukaryota</taxon>
        <taxon>Metazoa</taxon>
        <taxon>Chordata</taxon>
        <taxon>Craniata</taxon>
        <taxon>Vertebrata</taxon>
        <taxon>Euteleostomi</taxon>
        <taxon>Actinopterygii</taxon>
        <taxon>Neopterygii</taxon>
        <taxon>Teleostei</taxon>
        <taxon>Elopiformes</taxon>
        <taxon>Megalopidae</taxon>
        <taxon>Megalops</taxon>
    </lineage>
</organism>
<evidence type="ECO:0000256" key="1">
    <source>
        <dbReference type="SAM" id="MobiDB-lite"/>
    </source>
</evidence>
<protein>
    <submittedName>
        <fullName evidence="2">Uncharacterized protein</fullName>
    </submittedName>
</protein>
<accession>A0A9D3Q555</accession>
<feature type="region of interest" description="Disordered" evidence="1">
    <location>
        <begin position="120"/>
        <end position="153"/>
    </location>
</feature>
<feature type="compositionally biased region" description="Low complexity" evidence="1">
    <location>
        <begin position="17"/>
        <end position="32"/>
    </location>
</feature>
<comment type="caution">
    <text evidence="2">The sequence shown here is derived from an EMBL/GenBank/DDBJ whole genome shotgun (WGS) entry which is preliminary data.</text>
</comment>
<proteinExistence type="predicted"/>
<dbReference type="Proteomes" id="UP001046870">
    <property type="component" value="Chromosome 7"/>
</dbReference>
<reference evidence="2" key="1">
    <citation type="submission" date="2021-01" db="EMBL/GenBank/DDBJ databases">
        <authorList>
            <person name="Zahm M."/>
            <person name="Roques C."/>
            <person name="Cabau C."/>
            <person name="Klopp C."/>
            <person name="Donnadieu C."/>
            <person name="Jouanno E."/>
            <person name="Lampietro C."/>
            <person name="Louis A."/>
            <person name="Herpin A."/>
            <person name="Echchiki A."/>
            <person name="Berthelot C."/>
            <person name="Parey E."/>
            <person name="Roest-Crollius H."/>
            <person name="Braasch I."/>
            <person name="Postlethwait J."/>
            <person name="Bobe J."/>
            <person name="Montfort J."/>
            <person name="Bouchez O."/>
            <person name="Begum T."/>
            <person name="Mejri S."/>
            <person name="Adams A."/>
            <person name="Chen W.-J."/>
            <person name="Guiguen Y."/>
        </authorList>
    </citation>
    <scope>NUCLEOTIDE SEQUENCE</scope>
    <source>
        <strain evidence="2">YG-15Mar2019-1</strain>
        <tissue evidence="2">Brain</tissue>
    </source>
</reference>
<dbReference type="AlphaFoldDB" id="A0A9D3Q555"/>
<dbReference type="EMBL" id="JAFDVH010000007">
    <property type="protein sequence ID" value="KAG7473296.1"/>
    <property type="molecule type" value="Genomic_DNA"/>
</dbReference>
<gene>
    <name evidence="2" type="ORF">MATL_G00094230</name>
</gene>
<name>A0A9D3Q555_MEGAT</name>